<dbReference type="PROSITE" id="PS51257">
    <property type="entry name" value="PROKAR_LIPOPROTEIN"/>
    <property type="match status" value="1"/>
</dbReference>
<feature type="domain" description="Solute-binding protein family 5" evidence="2">
    <location>
        <begin position="92"/>
        <end position="461"/>
    </location>
</feature>
<accession>A0A2G3PGL5</accession>
<dbReference type="Pfam" id="PF00496">
    <property type="entry name" value="SBP_bac_5"/>
    <property type="match status" value="1"/>
</dbReference>
<dbReference type="CDD" id="cd08492">
    <property type="entry name" value="PBP2_NikA_DppA_OppA_like_15"/>
    <property type="match status" value="1"/>
</dbReference>
<dbReference type="InterPro" id="IPR000914">
    <property type="entry name" value="SBP_5_dom"/>
</dbReference>
<dbReference type="RefSeq" id="WP_099384718.1">
    <property type="nucleotide sequence ID" value="NZ_PEBD01000011.1"/>
</dbReference>
<dbReference type="AlphaFoldDB" id="A0A2G3PGL5"/>
<evidence type="ECO:0000313" key="4">
    <source>
        <dbReference type="Proteomes" id="UP000225108"/>
    </source>
</evidence>
<evidence type="ECO:0000313" key="3">
    <source>
        <dbReference type="EMBL" id="PHV64873.1"/>
    </source>
</evidence>
<protein>
    <submittedName>
        <fullName evidence="3">Peptide ABC transporter substrate-binding protein</fullName>
    </submittedName>
</protein>
<feature type="chain" id="PRO_5013928751" evidence="1">
    <location>
        <begin position="29"/>
        <end position="554"/>
    </location>
</feature>
<dbReference type="GO" id="GO:0042597">
    <property type="term" value="C:periplasmic space"/>
    <property type="evidence" value="ECO:0007669"/>
    <property type="project" value="UniProtKB-ARBA"/>
</dbReference>
<dbReference type="Gene3D" id="3.90.76.10">
    <property type="entry name" value="Dipeptide-binding Protein, Domain 1"/>
    <property type="match status" value="1"/>
</dbReference>
<dbReference type="PIRSF" id="PIRSF002741">
    <property type="entry name" value="MppA"/>
    <property type="match status" value="1"/>
</dbReference>
<dbReference type="GO" id="GO:0043190">
    <property type="term" value="C:ATP-binding cassette (ABC) transporter complex"/>
    <property type="evidence" value="ECO:0007669"/>
    <property type="project" value="InterPro"/>
</dbReference>
<dbReference type="GO" id="GO:1904680">
    <property type="term" value="F:peptide transmembrane transporter activity"/>
    <property type="evidence" value="ECO:0007669"/>
    <property type="project" value="TreeGrafter"/>
</dbReference>
<evidence type="ECO:0000259" key="2">
    <source>
        <dbReference type="Pfam" id="PF00496"/>
    </source>
</evidence>
<dbReference type="Proteomes" id="UP000225108">
    <property type="component" value="Unassembled WGS sequence"/>
</dbReference>
<dbReference type="InterPro" id="IPR039424">
    <property type="entry name" value="SBP_5"/>
</dbReference>
<reference evidence="3 4" key="1">
    <citation type="submission" date="2017-10" db="EMBL/GenBank/DDBJ databases">
        <title>The draft genome sequence of Williamsia sp. BULT 1.1 isolated from the semi-arid grassland soils from South Africa.</title>
        <authorList>
            <person name="Kabwe M.H."/>
            <person name="Govender N."/>
            <person name="Mutseka Lunga P."/>
            <person name="Vikram S."/>
            <person name="Makhalanyane T.P."/>
        </authorList>
    </citation>
    <scope>NUCLEOTIDE SEQUENCE [LARGE SCALE GENOMIC DNA]</scope>
    <source>
        <strain evidence="3 4">BULT 1.1</strain>
    </source>
</reference>
<dbReference type="InterPro" id="IPR030678">
    <property type="entry name" value="Peptide/Ni-bd"/>
</dbReference>
<dbReference type="Gene3D" id="3.40.190.10">
    <property type="entry name" value="Periplasmic binding protein-like II"/>
    <property type="match status" value="1"/>
</dbReference>
<dbReference type="GO" id="GO:0015833">
    <property type="term" value="P:peptide transport"/>
    <property type="evidence" value="ECO:0007669"/>
    <property type="project" value="TreeGrafter"/>
</dbReference>
<dbReference type="EMBL" id="PEBD01000011">
    <property type="protein sequence ID" value="PHV64873.1"/>
    <property type="molecule type" value="Genomic_DNA"/>
</dbReference>
<evidence type="ECO:0000256" key="1">
    <source>
        <dbReference type="SAM" id="SignalP"/>
    </source>
</evidence>
<organism evidence="3 4">
    <name type="scientific">Williamsia marianensis</name>
    <dbReference type="NCBI Taxonomy" id="85044"/>
    <lineage>
        <taxon>Bacteria</taxon>
        <taxon>Bacillati</taxon>
        <taxon>Actinomycetota</taxon>
        <taxon>Actinomycetes</taxon>
        <taxon>Mycobacteriales</taxon>
        <taxon>Nocardiaceae</taxon>
        <taxon>Williamsia</taxon>
    </lineage>
</organism>
<feature type="signal peptide" evidence="1">
    <location>
        <begin position="1"/>
        <end position="28"/>
    </location>
</feature>
<dbReference type="SUPFAM" id="SSF53850">
    <property type="entry name" value="Periplasmic binding protein-like II"/>
    <property type="match status" value="1"/>
</dbReference>
<comment type="caution">
    <text evidence="3">The sequence shown here is derived from an EMBL/GenBank/DDBJ whole genome shotgun (WGS) entry which is preliminary data.</text>
</comment>
<dbReference type="Gene3D" id="3.10.105.10">
    <property type="entry name" value="Dipeptide-binding Protein, Domain 3"/>
    <property type="match status" value="1"/>
</dbReference>
<sequence>MPQPTVRVRRRSRAVLLAAVSIGLVASACSSGGRSDSATATGDPVDGGTLRFASASGPGACVDPHQSPADIAGFYARPILDSLVALNADGTLDPWLATEWTVSPDQLTYSFTLRDDVTFSNGEKFDGNAVKANLDHIVDPATKSQLAANTIATYTGTTVKDPTHVNVTFSEPNSAFLPSLATAYLGIEAPSTLTKGPDALCTTIVGTGPFISEGGYTPNQGIEYTRNEDYNWGPGNAEHTGKAHLAAISIQEIPEDSSRYGALTSNQVDAIASVPPVNVSQLKDTPGFTVDTAQAPGGNYNYYPNTEAGVFSDVRVREAFRAGIDWATIVDKLYFGVFQPAKNTLSPATVGYNKESESAYTFDEDKANKLLDEAGWTGRDGEGFRTKDGKRLTVVHPYLKEYAREQRDTLLEQVQSSAKKLGADYQIKNITVDEFYKALYTNGYDVLDISWQRASPDALRTLSDSSNIPRDSFGTNFARYSNPAVDAELKAALAETDLAEQSAIYGRAQQQIADDAAVFPVYVFNYALGRNNNVQGVKFEPQAFPTFYDAWVTQ</sequence>
<keyword evidence="1" id="KW-0732">Signal</keyword>
<name>A0A2G3PGL5_WILMA</name>
<dbReference type="PANTHER" id="PTHR30290">
    <property type="entry name" value="PERIPLASMIC BINDING COMPONENT OF ABC TRANSPORTER"/>
    <property type="match status" value="1"/>
</dbReference>
<proteinExistence type="predicted"/>
<gene>
    <name evidence="3" type="ORF">CSW57_21630</name>
</gene>